<feature type="domain" description="WW" evidence="2">
    <location>
        <begin position="944"/>
        <end position="978"/>
    </location>
</feature>
<comment type="caution">
    <text evidence="3">The sequence shown here is derived from an EMBL/GenBank/DDBJ whole genome shotgun (WGS) entry which is preliminary data.</text>
</comment>
<feature type="compositionally biased region" description="Polar residues" evidence="1">
    <location>
        <begin position="563"/>
        <end position="574"/>
    </location>
</feature>
<dbReference type="EMBL" id="BSYO01000006">
    <property type="protein sequence ID" value="GMH05850.1"/>
    <property type="molecule type" value="Genomic_DNA"/>
</dbReference>
<feature type="compositionally biased region" description="Pro residues" evidence="1">
    <location>
        <begin position="592"/>
        <end position="608"/>
    </location>
</feature>
<feature type="region of interest" description="Disordered" evidence="1">
    <location>
        <begin position="921"/>
        <end position="946"/>
    </location>
</feature>
<feature type="compositionally biased region" description="Acidic residues" evidence="1">
    <location>
        <begin position="528"/>
        <end position="538"/>
    </location>
</feature>
<dbReference type="Pfam" id="PF00397">
    <property type="entry name" value="WW"/>
    <property type="match status" value="2"/>
</dbReference>
<dbReference type="Gene3D" id="2.20.70.10">
    <property type="match status" value="2"/>
</dbReference>
<feature type="region of interest" description="Disordered" evidence="1">
    <location>
        <begin position="22"/>
        <end position="143"/>
    </location>
</feature>
<name>A0AAD3XIP3_NEPGR</name>
<evidence type="ECO:0000313" key="4">
    <source>
        <dbReference type="Proteomes" id="UP001279734"/>
    </source>
</evidence>
<evidence type="ECO:0000259" key="2">
    <source>
        <dbReference type="PROSITE" id="PS50020"/>
    </source>
</evidence>
<dbReference type="PROSITE" id="PS01159">
    <property type="entry name" value="WW_DOMAIN_1"/>
    <property type="match status" value="2"/>
</dbReference>
<dbReference type="Proteomes" id="UP001279734">
    <property type="component" value="Unassembled WGS sequence"/>
</dbReference>
<protein>
    <recommendedName>
        <fullName evidence="2">WW domain-containing protein</fullName>
    </recommendedName>
</protein>
<dbReference type="InterPro" id="IPR036020">
    <property type="entry name" value="WW_dom_sf"/>
</dbReference>
<dbReference type="PANTHER" id="PTHR47852">
    <property type="entry name" value="OS06G0298400 PROTEIN"/>
    <property type="match status" value="1"/>
</dbReference>
<accession>A0AAD3XIP3</accession>
<dbReference type="PANTHER" id="PTHR47852:SF2">
    <property type="entry name" value="WW DOMAIN-CONTAINING PROTEIN"/>
    <property type="match status" value="1"/>
</dbReference>
<dbReference type="SMART" id="SM00456">
    <property type="entry name" value="WW"/>
    <property type="match status" value="2"/>
</dbReference>
<feature type="compositionally biased region" description="Basic and acidic residues" evidence="1">
    <location>
        <begin position="35"/>
        <end position="47"/>
    </location>
</feature>
<evidence type="ECO:0000256" key="1">
    <source>
        <dbReference type="SAM" id="MobiDB-lite"/>
    </source>
</evidence>
<dbReference type="AlphaFoldDB" id="A0AAD3XIP3"/>
<gene>
    <name evidence="3" type="ORF">Nepgr_007690</name>
</gene>
<dbReference type="PROSITE" id="PS50020">
    <property type="entry name" value="WW_DOMAIN_2"/>
    <property type="match status" value="2"/>
</dbReference>
<feature type="region of interest" description="Disordered" evidence="1">
    <location>
        <begin position="524"/>
        <end position="547"/>
    </location>
</feature>
<reference evidence="3" key="1">
    <citation type="submission" date="2023-05" db="EMBL/GenBank/DDBJ databases">
        <title>Nepenthes gracilis genome sequencing.</title>
        <authorList>
            <person name="Fukushima K."/>
        </authorList>
    </citation>
    <scope>NUCLEOTIDE SEQUENCE</scope>
    <source>
        <strain evidence="3">SING2019-196</strain>
    </source>
</reference>
<feature type="compositionally biased region" description="Low complexity" evidence="1">
    <location>
        <begin position="50"/>
        <end position="62"/>
    </location>
</feature>
<feature type="region of interest" description="Disordered" evidence="1">
    <location>
        <begin position="563"/>
        <end position="623"/>
    </location>
</feature>
<feature type="domain" description="WW" evidence="2">
    <location>
        <begin position="172"/>
        <end position="206"/>
    </location>
</feature>
<organism evidence="3 4">
    <name type="scientific">Nepenthes gracilis</name>
    <name type="common">Slender pitcher plant</name>
    <dbReference type="NCBI Taxonomy" id="150966"/>
    <lineage>
        <taxon>Eukaryota</taxon>
        <taxon>Viridiplantae</taxon>
        <taxon>Streptophyta</taxon>
        <taxon>Embryophyta</taxon>
        <taxon>Tracheophyta</taxon>
        <taxon>Spermatophyta</taxon>
        <taxon>Magnoliopsida</taxon>
        <taxon>eudicotyledons</taxon>
        <taxon>Gunneridae</taxon>
        <taxon>Pentapetalae</taxon>
        <taxon>Caryophyllales</taxon>
        <taxon>Nepenthaceae</taxon>
        <taxon>Nepenthes</taxon>
    </lineage>
</organism>
<dbReference type="SUPFAM" id="SSF51045">
    <property type="entry name" value="WW domain"/>
    <property type="match status" value="2"/>
</dbReference>
<feature type="compositionally biased region" description="Acidic residues" evidence="1">
    <location>
        <begin position="73"/>
        <end position="91"/>
    </location>
</feature>
<dbReference type="InterPro" id="IPR001202">
    <property type="entry name" value="WW_dom"/>
</dbReference>
<sequence length="978" mass="106406">MGKRKERRLAAMMAAGRRVKLDLFAEPPDSGGSFAHDEVGEDMDAKLDAGSPKSPSSSGQQQANPLLLLGQYSDDEVDEGSNERPVDEDDSVADKDEQTTESTVNESEQLAFDPAEEVSPPIIEQDVERISASPTEDKGDASKEAVMNDVSQQLELAKQDSTSVVPESQTAGKVNSCWKMVLHEESNQYYYWNIETGETSWKEPDALIGLISGEKISFVEGKDVAVASPVKVNGVSADCVMECANEVSGTMVASEQKLNFDQSVLGYEQDENELTNGSAVVGTLHHEASRLGNFLLYQQPGSTLVDGGSSMCAGSVGFMHGIVTNQPDEAETDLPSHLIKKSERLLERLNMLKGSVDDFLQHAISKYLLETEIRLSDFKSLQPYGSSLIPFWAHSEAKVRQLELAINNELVVFAKSEQKNVSSTVHVPSLEGKEAIQEDRDEPEVDANVKMVAASLENSYATLHQDDMSAVAEKPPPNGVSSYGLAAGEQQPVYEYIRSIVDNENTEPAATVLTSVNLKPEFQSSEDVGMDVDMEIEDTGPTNKTPIEEGDVHVALVEQCFQPTEPNQPTNRQSLPPGDEFVDPPLSDEGWIPPPPPDNEGIPPPPPDDPSEASCPPPLPSYPEPVQSLFYTADYSLNYPDPNFTYYGSGTTESLSSSFYGHPEGCQIQVPNPPIYYETVSNSQSEEAGMMANPVESTVYYGHQDGALPTVPVVANVETFSFHAGAGSLSYDTQSSVHIGTISAQSEVTSLPNKGVNASAIGDENDVASSLVQSASAVVSASATIYPEESVSAPSTSTLATSTALSATSTFSGASTVAAKARSKASRIKKRTVAVTSSLKSNKKVSSLVDKWKAAKEELHEEEEEEPENPLEILEKKRLREIEEWRTQQLTSGEARDNANFQPLGGDWRERVKRRRAQKMAFSEKSTEAVANETEQPDLTKHSRDLPTGWQAYWDESSRQVYYGNALTSETTWLKPTR</sequence>
<proteinExistence type="predicted"/>
<dbReference type="CDD" id="cd00201">
    <property type="entry name" value="WW"/>
    <property type="match status" value="2"/>
</dbReference>
<evidence type="ECO:0000313" key="3">
    <source>
        <dbReference type="EMBL" id="GMH05850.1"/>
    </source>
</evidence>
<keyword evidence="4" id="KW-1185">Reference proteome</keyword>